<evidence type="ECO:0000256" key="9">
    <source>
        <dbReference type="SAM" id="SignalP"/>
    </source>
</evidence>
<feature type="signal peptide" evidence="9">
    <location>
        <begin position="1"/>
        <end position="20"/>
    </location>
</feature>
<keyword evidence="8" id="KW-0326">Glycosidase</keyword>
<dbReference type="VEuPathDB" id="FungiDB:AeMF1_003109"/>
<dbReference type="PANTHER" id="PTHR40631">
    <property type="entry name" value="ALPHA-L-ARABINOFURANOSIDASE AXHA-2-RELATED"/>
    <property type="match status" value="1"/>
</dbReference>
<dbReference type="Pfam" id="PF03664">
    <property type="entry name" value="Glyco_hydro_62"/>
    <property type="match status" value="2"/>
</dbReference>
<evidence type="ECO:0000256" key="2">
    <source>
        <dbReference type="ARBA" id="ARBA00004613"/>
    </source>
</evidence>
<proteinExistence type="inferred from homology"/>
<keyword evidence="11" id="KW-1185">Reference proteome</keyword>
<feature type="chain" id="PRO_5026235206" description="non-reducing end alpha-L-arabinofuranosidase" evidence="9">
    <location>
        <begin position="21"/>
        <end position="275"/>
    </location>
</feature>
<gene>
    <name evidence="10" type="ORF">Ae201684_002396</name>
</gene>
<protein>
    <recommendedName>
        <fullName evidence="4">non-reducing end alpha-L-arabinofuranosidase</fullName>
        <ecNumber evidence="4">3.2.1.55</ecNumber>
    </recommendedName>
</protein>
<evidence type="ECO:0000256" key="7">
    <source>
        <dbReference type="ARBA" id="ARBA00022801"/>
    </source>
</evidence>
<reference evidence="10 11" key="1">
    <citation type="submission" date="2019-07" db="EMBL/GenBank/DDBJ databases">
        <title>Genomics analysis of Aphanomyces spp. identifies a new class of oomycete effector associated with host adaptation.</title>
        <authorList>
            <person name="Gaulin E."/>
        </authorList>
    </citation>
    <scope>NUCLEOTIDE SEQUENCE [LARGE SCALE GENOMIC DNA]</scope>
    <source>
        <strain evidence="10 11">ATCC 201684</strain>
    </source>
</reference>
<dbReference type="GO" id="GO:0046373">
    <property type="term" value="P:L-arabinose metabolic process"/>
    <property type="evidence" value="ECO:0007669"/>
    <property type="project" value="InterPro"/>
</dbReference>
<comment type="caution">
    <text evidence="10">The sequence shown here is derived from an EMBL/GenBank/DDBJ whole genome shotgun (WGS) entry which is preliminary data.</text>
</comment>
<sequence>MKLSLLTVATTLLVATLSNALNASVSVAQAGLPSSFKWTSTGPIISAKNDGKGVVAIKDPSIIQVGDTYHVFASTASASGYNLVYLNFKDPSQAQQATFHYLDQTPIGRGYRAAPEVFYFAPQKLCNPAGWSAPKNFYNGMPAIIKNNIGNGNWVDMFVICDSANCHLFSSDDNGHLYRSQTSLANFPNGMSQPVIALQDANKNNLFEASAVYKAGNQYLLIVEAAGSTGRYFRSWTASSLWRVDPVGCVGGQPLRPLQQCCFPRWCLDHEHQSR</sequence>
<keyword evidence="5" id="KW-0964">Secreted</keyword>
<evidence type="ECO:0000256" key="6">
    <source>
        <dbReference type="ARBA" id="ARBA00022729"/>
    </source>
</evidence>
<dbReference type="PANTHER" id="PTHR40631:SF2">
    <property type="entry name" value="ALPHA-L-ARABINOFURANOSIDASE"/>
    <property type="match status" value="1"/>
</dbReference>
<dbReference type="EC" id="3.2.1.55" evidence="4"/>
<evidence type="ECO:0000256" key="8">
    <source>
        <dbReference type="ARBA" id="ARBA00023295"/>
    </source>
</evidence>
<dbReference type="Proteomes" id="UP000481153">
    <property type="component" value="Unassembled WGS sequence"/>
</dbReference>
<dbReference type="InterPro" id="IPR023296">
    <property type="entry name" value="Glyco_hydro_beta-prop_sf"/>
</dbReference>
<dbReference type="Gene3D" id="2.115.10.20">
    <property type="entry name" value="Glycosyl hydrolase domain, family 43"/>
    <property type="match status" value="2"/>
</dbReference>
<keyword evidence="7" id="KW-0378">Hydrolase</keyword>
<dbReference type="GO" id="GO:0005576">
    <property type="term" value="C:extracellular region"/>
    <property type="evidence" value="ECO:0007669"/>
    <property type="project" value="UniProtKB-SubCell"/>
</dbReference>
<dbReference type="GO" id="GO:0046556">
    <property type="term" value="F:alpha-L-arabinofuranosidase activity"/>
    <property type="evidence" value="ECO:0007669"/>
    <property type="project" value="UniProtKB-EC"/>
</dbReference>
<dbReference type="InterPro" id="IPR005193">
    <property type="entry name" value="GH62_arabinosidase"/>
</dbReference>
<comment type="catalytic activity">
    <reaction evidence="1">
        <text>Hydrolysis of terminal non-reducing alpha-L-arabinofuranoside residues in alpha-L-arabinosides.</text>
        <dbReference type="EC" id="3.2.1.55"/>
    </reaction>
</comment>
<dbReference type="AlphaFoldDB" id="A0A6G0XQR3"/>
<evidence type="ECO:0000313" key="10">
    <source>
        <dbReference type="EMBL" id="KAF0742695.1"/>
    </source>
</evidence>
<evidence type="ECO:0000256" key="5">
    <source>
        <dbReference type="ARBA" id="ARBA00022525"/>
    </source>
</evidence>
<organism evidence="10 11">
    <name type="scientific">Aphanomyces euteiches</name>
    <dbReference type="NCBI Taxonomy" id="100861"/>
    <lineage>
        <taxon>Eukaryota</taxon>
        <taxon>Sar</taxon>
        <taxon>Stramenopiles</taxon>
        <taxon>Oomycota</taxon>
        <taxon>Saprolegniomycetes</taxon>
        <taxon>Saprolegniales</taxon>
        <taxon>Verrucalvaceae</taxon>
        <taxon>Aphanomyces</taxon>
    </lineage>
</organism>
<comment type="similarity">
    <text evidence="3">Belongs to the glycosyl hydrolase 62 family.</text>
</comment>
<evidence type="ECO:0000256" key="1">
    <source>
        <dbReference type="ARBA" id="ARBA00001462"/>
    </source>
</evidence>
<dbReference type="EMBL" id="VJMJ01000025">
    <property type="protein sequence ID" value="KAF0742695.1"/>
    <property type="molecule type" value="Genomic_DNA"/>
</dbReference>
<evidence type="ECO:0000256" key="4">
    <source>
        <dbReference type="ARBA" id="ARBA00012670"/>
    </source>
</evidence>
<accession>A0A6G0XQR3</accession>
<evidence type="ECO:0000313" key="11">
    <source>
        <dbReference type="Proteomes" id="UP000481153"/>
    </source>
</evidence>
<comment type="subcellular location">
    <subcellularLocation>
        <location evidence="2">Secreted</location>
    </subcellularLocation>
</comment>
<keyword evidence="6 9" id="KW-0732">Signal</keyword>
<evidence type="ECO:0000256" key="3">
    <source>
        <dbReference type="ARBA" id="ARBA00007396"/>
    </source>
</evidence>
<name>A0A6G0XQR3_9STRA</name>
<dbReference type="SUPFAM" id="SSF75005">
    <property type="entry name" value="Arabinanase/levansucrase/invertase"/>
    <property type="match status" value="1"/>
</dbReference>